<reference evidence="2 3" key="1">
    <citation type="submission" date="2019-02" db="EMBL/GenBank/DDBJ databases">
        <title>Deep-cultivation of Planctomycetes and their phenomic and genomic characterization uncovers novel biology.</title>
        <authorList>
            <person name="Wiegand S."/>
            <person name="Jogler M."/>
            <person name="Boedeker C."/>
            <person name="Pinto D."/>
            <person name="Vollmers J."/>
            <person name="Rivas-Marin E."/>
            <person name="Kohn T."/>
            <person name="Peeters S.H."/>
            <person name="Heuer A."/>
            <person name="Rast P."/>
            <person name="Oberbeckmann S."/>
            <person name="Bunk B."/>
            <person name="Jeske O."/>
            <person name="Meyerdierks A."/>
            <person name="Storesund J.E."/>
            <person name="Kallscheuer N."/>
            <person name="Luecker S."/>
            <person name="Lage O.M."/>
            <person name="Pohl T."/>
            <person name="Merkel B.J."/>
            <person name="Hornburger P."/>
            <person name="Mueller R.-W."/>
            <person name="Bruemmer F."/>
            <person name="Labrenz M."/>
            <person name="Spormann A.M."/>
            <person name="Op den Camp H."/>
            <person name="Overmann J."/>
            <person name="Amann R."/>
            <person name="Jetten M.S.M."/>
            <person name="Mascher T."/>
            <person name="Medema M.H."/>
            <person name="Devos D.P."/>
            <person name="Kaster A.-K."/>
            <person name="Ovreas L."/>
            <person name="Rohde M."/>
            <person name="Galperin M.Y."/>
            <person name="Jogler C."/>
        </authorList>
    </citation>
    <scope>NUCLEOTIDE SEQUENCE [LARGE SCALE GENOMIC DNA]</scope>
    <source>
        <strain evidence="2 3">ElP</strain>
    </source>
</reference>
<feature type="compositionally biased region" description="Low complexity" evidence="1">
    <location>
        <begin position="309"/>
        <end position="335"/>
    </location>
</feature>
<proteinExistence type="predicted"/>
<dbReference type="SUPFAM" id="SSF63829">
    <property type="entry name" value="Calcium-dependent phosphotriesterase"/>
    <property type="match status" value="1"/>
</dbReference>
<organism evidence="2 3">
    <name type="scientific">Tautonia plasticadhaerens</name>
    <dbReference type="NCBI Taxonomy" id="2527974"/>
    <lineage>
        <taxon>Bacteria</taxon>
        <taxon>Pseudomonadati</taxon>
        <taxon>Planctomycetota</taxon>
        <taxon>Planctomycetia</taxon>
        <taxon>Isosphaerales</taxon>
        <taxon>Isosphaeraceae</taxon>
        <taxon>Tautonia</taxon>
    </lineage>
</organism>
<dbReference type="InterPro" id="IPR015943">
    <property type="entry name" value="WD40/YVTN_repeat-like_dom_sf"/>
</dbReference>
<dbReference type="EMBL" id="CP036426">
    <property type="protein sequence ID" value="QDV36015.1"/>
    <property type="molecule type" value="Genomic_DNA"/>
</dbReference>
<dbReference type="Gene3D" id="2.130.10.10">
    <property type="entry name" value="YVTN repeat-like/Quinoprotein amine dehydrogenase"/>
    <property type="match status" value="2"/>
</dbReference>
<gene>
    <name evidence="2" type="ORF">ElP_39250</name>
</gene>
<evidence type="ECO:0008006" key="4">
    <source>
        <dbReference type="Google" id="ProtNLM"/>
    </source>
</evidence>
<keyword evidence="3" id="KW-1185">Reference proteome</keyword>
<dbReference type="SUPFAM" id="SSF50998">
    <property type="entry name" value="Quinoprotein alcohol dehydrogenase-like"/>
    <property type="match status" value="1"/>
</dbReference>
<name>A0A518H590_9BACT</name>
<dbReference type="RefSeq" id="WP_145272005.1">
    <property type="nucleotide sequence ID" value="NZ_CP036426.1"/>
</dbReference>
<dbReference type="OrthoDB" id="210095at2"/>
<dbReference type="AlphaFoldDB" id="A0A518H590"/>
<protein>
    <recommendedName>
        <fullName evidence="4">Outer membrane biogenesis protein BamB</fullName>
    </recommendedName>
</protein>
<feature type="region of interest" description="Disordered" evidence="1">
    <location>
        <begin position="298"/>
        <end position="335"/>
    </location>
</feature>
<accession>A0A518H590</accession>
<dbReference type="KEGG" id="tpla:ElP_39250"/>
<dbReference type="Proteomes" id="UP000317835">
    <property type="component" value="Chromosome"/>
</dbReference>
<sequence>MSQTDAPAGSRMQPTLAWTVVTDAPLKGLGLMREAGRIVTWDESDGLAMYDPRGDRIWASRAPGAIVSGAVSDDGSLVALIGESRRLWLFGPDLELIADREAVADPIGLAVDPHGRYVAVSSRMSQTHLYTRYGRKSGEFETLQPLAHVAFVPSEPRLIGAAGHGSLFGVELIPAGRGRLDAEVAWRESLLSNVGRLALTGDGGTIVASCFIHGVQRFDANGRGEGSYHLGGTAVLAAPDFVGRTIAAATQEGELFLLNRAGNIRWKTALPRPAVALELEPLGRWLVYGQATGEVSRIDLEDPGRPSGSAVRPSPAAAKSAVRRSPAASSPVRTPSWSLTVAESDDRAESAVLALLDDPPRIGLMTNADRLELFTTEGKRLGRTPPIKGVGRLIRTSPGWLAASTDRELLLFDARRNSGKRLEDLNIVQLTHLEIRPDDFGLAVVQERDRVGRATTAGRWIWRKELDSGVEDLAIGPDGLIAVTTDDGRLLLFDPAGNPVEGPDDRFGEPLGLVPAPDGSPPGVAVLTLARQRQILRGHDRAGRILWETPVPWVSWHLARAGSAAVVSAPDGRAVAYDGTGHALTSGRDPAPPGVFAIGPDGVVLRAYRRGPHLICEDLDGRVRWRALAESARGPLAAGLGGVAALLGRDLAWFPHLAPPVRVRPADDRTDPLFP</sequence>
<evidence type="ECO:0000256" key="1">
    <source>
        <dbReference type="SAM" id="MobiDB-lite"/>
    </source>
</evidence>
<evidence type="ECO:0000313" key="3">
    <source>
        <dbReference type="Proteomes" id="UP000317835"/>
    </source>
</evidence>
<dbReference type="InterPro" id="IPR011047">
    <property type="entry name" value="Quinoprotein_ADH-like_sf"/>
</dbReference>
<evidence type="ECO:0000313" key="2">
    <source>
        <dbReference type="EMBL" id="QDV36015.1"/>
    </source>
</evidence>